<keyword evidence="1" id="KW-1133">Transmembrane helix</keyword>
<dbReference type="OrthoDB" id="405906at2759"/>
<sequence length="356" mass="40065">MGTQYQVPYVNALVIASFFAVTWYNVAELTVLIHTFFKRHAGFYYYSLQVANWGIFLHALGTFLKIFRINEHYSSHTVLNTVIAWTGWVGMVTGQSIVLYCRLHLVVQAPWVRWILVMIIVNGVVLHTSTGALTFLTNSAKNPEPYLGPYSVIERIQITIFFLQEVVLSGIYIWKTAVMLRAEGPIFNKHKNARGSKGRKVLTHTIVMSFIIICLDITLIGLEFSGLYDIQTAYKGAVYSVKLKIEFTILNQLMVLVKGRLRESTFTSVHTGLESQAANQQRTGTQLGNSAGAYARMHDSVAGNKISAIKLKELRDTQVLKTTTTTVEVESMDSGRAKELRRSSSSEIHIVDYDRN</sequence>
<evidence type="ECO:0000313" key="4">
    <source>
        <dbReference type="Proteomes" id="UP000481861"/>
    </source>
</evidence>
<feature type="transmembrane region" description="Helical" evidence="1">
    <location>
        <begin position="83"/>
        <end position="103"/>
    </location>
</feature>
<feature type="transmembrane region" description="Helical" evidence="1">
    <location>
        <begin position="201"/>
        <end position="222"/>
    </location>
</feature>
<evidence type="ECO:0000313" key="3">
    <source>
        <dbReference type="EMBL" id="KAF2868106.1"/>
    </source>
</evidence>
<dbReference type="Pfam" id="PF24802">
    <property type="entry name" value="DUF7703"/>
    <property type="match status" value="1"/>
</dbReference>
<name>A0A7C8I365_9PLEO</name>
<keyword evidence="4" id="KW-1185">Reference proteome</keyword>
<proteinExistence type="predicted"/>
<dbReference type="Proteomes" id="UP000481861">
    <property type="component" value="Unassembled WGS sequence"/>
</dbReference>
<comment type="caution">
    <text evidence="3">The sequence shown here is derived from an EMBL/GenBank/DDBJ whole genome shotgun (WGS) entry which is preliminary data.</text>
</comment>
<evidence type="ECO:0000259" key="2">
    <source>
        <dbReference type="Pfam" id="PF24802"/>
    </source>
</evidence>
<dbReference type="PANTHER" id="PTHR37013:SF3">
    <property type="entry name" value="INTEGRAL MEMBRANE PROTEIN (AFU_ORTHOLOGUE AFUA_1G05950)"/>
    <property type="match status" value="1"/>
</dbReference>
<protein>
    <recommendedName>
        <fullName evidence="2">DUF7703 domain-containing protein</fullName>
    </recommendedName>
</protein>
<evidence type="ECO:0000256" key="1">
    <source>
        <dbReference type="SAM" id="Phobius"/>
    </source>
</evidence>
<dbReference type="InterPro" id="IPR056120">
    <property type="entry name" value="DUF7703"/>
</dbReference>
<reference evidence="3 4" key="1">
    <citation type="submission" date="2020-01" db="EMBL/GenBank/DDBJ databases">
        <authorList>
            <consortium name="DOE Joint Genome Institute"/>
            <person name="Haridas S."/>
            <person name="Albert R."/>
            <person name="Binder M."/>
            <person name="Bloem J."/>
            <person name="Labutti K."/>
            <person name="Salamov A."/>
            <person name="Andreopoulos B."/>
            <person name="Baker S.E."/>
            <person name="Barry K."/>
            <person name="Bills G."/>
            <person name="Bluhm B.H."/>
            <person name="Cannon C."/>
            <person name="Castanera R."/>
            <person name="Culley D.E."/>
            <person name="Daum C."/>
            <person name="Ezra D."/>
            <person name="Gonzalez J.B."/>
            <person name="Henrissat B."/>
            <person name="Kuo A."/>
            <person name="Liang C."/>
            <person name="Lipzen A."/>
            <person name="Lutzoni F."/>
            <person name="Magnuson J."/>
            <person name="Mondo S."/>
            <person name="Nolan M."/>
            <person name="Ohm R."/>
            <person name="Pangilinan J."/>
            <person name="Park H.-J.H."/>
            <person name="Ramirez L."/>
            <person name="Alfaro M."/>
            <person name="Sun H."/>
            <person name="Tritt A."/>
            <person name="Yoshinaga Y."/>
            <person name="Zwiers L.-H.L."/>
            <person name="Turgeon B.G."/>
            <person name="Goodwin S.B."/>
            <person name="Spatafora J.W."/>
            <person name="Crous P.W."/>
            <person name="Grigoriev I.V."/>
        </authorList>
    </citation>
    <scope>NUCLEOTIDE SEQUENCE [LARGE SCALE GENOMIC DNA]</scope>
    <source>
        <strain evidence="3 4">CBS 611.86</strain>
    </source>
</reference>
<feature type="transmembrane region" description="Helical" evidence="1">
    <location>
        <begin position="115"/>
        <end position="136"/>
    </location>
</feature>
<organism evidence="3 4">
    <name type="scientific">Massariosphaeria phaeospora</name>
    <dbReference type="NCBI Taxonomy" id="100035"/>
    <lineage>
        <taxon>Eukaryota</taxon>
        <taxon>Fungi</taxon>
        <taxon>Dikarya</taxon>
        <taxon>Ascomycota</taxon>
        <taxon>Pezizomycotina</taxon>
        <taxon>Dothideomycetes</taxon>
        <taxon>Pleosporomycetidae</taxon>
        <taxon>Pleosporales</taxon>
        <taxon>Pleosporales incertae sedis</taxon>
        <taxon>Massariosphaeria</taxon>
    </lineage>
</organism>
<feature type="transmembrane region" description="Helical" evidence="1">
    <location>
        <begin position="43"/>
        <end position="63"/>
    </location>
</feature>
<feature type="transmembrane region" description="Helical" evidence="1">
    <location>
        <begin position="12"/>
        <end position="36"/>
    </location>
</feature>
<dbReference type="PANTHER" id="PTHR37013">
    <property type="entry name" value="INTEGRAL MEMBRANE PROTEIN (AFU_ORTHOLOGUE AFUA_1G05950)-RELATED"/>
    <property type="match status" value="1"/>
</dbReference>
<gene>
    <name evidence="3" type="ORF">BDV95DRAFT_501226</name>
</gene>
<feature type="domain" description="DUF7703" evidence="2">
    <location>
        <begin position="7"/>
        <end position="257"/>
    </location>
</feature>
<keyword evidence="1" id="KW-0812">Transmembrane</keyword>
<keyword evidence="1" id="KW-0472">Membrane</keyword>
<dbReference type="AlphaFoldDB" id="A0A7C8I365"/>
<accession>A0A7C8I365</accession>
<dbReference type="EMBL" id="JAADJZ010000020">
    <property type="protein sequence ID" value="KAF2868106.1"/>
    <property type="molecule type" value="Genomic_DNA"/>
</dbReference>